<dbReference type="HOGENOM" id="CLU_021762_0_0_1"/>
<accession>S3CCC3</accession>
<gene>
    <name evidence="4" type="ORF">F503_05672</name>
</gene>
<feature type="compositionally biased region" description="Low complexity" evidence="2">
    <location>
        <begin position="1"/>
        <end position="19"/>
    </location>
</feature>
<dbReference type="OMA" id="KFADDCT"/>
<evidence type="ECO:0000256" key="2">
    <source>
        <dbReference type="SAM" id="MobiDB-lite"/>
    </source>
</evidence>
<feature type="region of interest" description="Disordered" evidence="2">
    <location>
        <begin position="315"/>
        <end position="342"/>
    </location>
</feature>
<dbReference type="GO" id="GO:0008270">
    <property type="term" value="F:zinc ion binding"/>
    <property type="evidence" value="ECO:0007669"/>
    <property type="project" value="UniProtKB-KW"/>
</dbReference>
<dbReference type="STRING" id="1262450.S3CCC3"/>
<keyword evidence="5" id="KW-1185">Reference proteome</keyword>
<dbReference type="VEuPathDB" id="FungiDB:F503_05672"/>
<dbReference type="OrthoDB" id="37886at2759"/>
<dbReference type="InterPro" id="IPR013087">
    <property type="entry name" value="Znf_C2H2_type"/>
</dbReference>
<evidence type="ECO:0000313" key="4">
    <source>
        <dbReference type="EMBL" id="EPE10577.1"/>
    </source>
</evidence>
<proteinExistence type="predicted"/>
<name>S3CCC3_OPHP1</name>
<feature type="region of interest" description="Disordered" evidence="2">
    <location>
        <begin position="1"/>
        <end position="180"/>
    </location>
</feature>
<feature type="compositionally biased region" description="Polar residues" evidence="2">
    <location>
        <begin position="666"/>
        <end position="677"/>
    </location>
</feature>
<reference evidence="4 5" key="1">
    <citation type="journal article" date="2013" name="BMC Genomics">
        <title>The genome and transcriptome of the pine saprophyte Ophiostoma piceae, and a comparison with the bark beetle-associated pine pathogen Grosmannia clavigera.</title>
        <authorList>
            <person name="Haridas S."/>
            <person name="Wang Y."/>
            <person name="Lim L."/>
            <person name="Massoumi Alamouti S."/>
            <person name="Jackman S."/>
            <person name="Docking R."/>
            <person name="Robertson G."/>
            <person name="Birol I."/>
            <person name="Bohlmann J."/>
            <person name="Breuil C."/>
        </authorList>
    </citation>
    <scope>NUCLEOTIDE SEQUENCE [LARGE SCALE GENOMIC DNA]</scope>
    <source>
        <strain evidence="4 5">UAMH 11346</strain>
    </source>
</reference>
<dbReference type="Proteomes" id="UP000016923">
    <property type="component" value="Unassembled WGS sequence"/>
</dbReference>
<dbReference type="PROSITE" id="PS50157">
    <property type="entry name" value="ZINC_FINGER_C2H2_2"/>
    <property type="match status" value="1"/>
</dbReference>
<feature type="compositionally biased region" description="Low complexity" evidence="2">
    <location>
        <begin position="325"/>
        <end position="342"/>
    </location>
</feature>
<dbReference type="EMBL" id="KE148146">
    <property type="protein sequence ID" value="EPE10577.1"/>
    <property type="molecule type" value="Genomic_DNA"/>
</dbReference>
<evidence type="ECO:0000256" key="1">
    <source>
        <dbReference type="PROSITE-ProRule" id="PRU00042"/>
    </source>
</evidence>
<feature type="compositionally biased region" description="Polar residues" evidence="2">
    <location>
        <begin position="481"/>
        <end position="505"/>
    </location>
</feature>
<keyword evidence="1" id="KW-0862">Zinc</keyword>
<feature type="region of interest" description="Disordered" evidence="2">
    <location>
        <begin position="432"/>
        <end position="507"/>
    </location>
</feature>
<protein>
    <recommendedName>
        <fullName evidence="3">C2H2-type domain-containing protein</fullName>
    </recommendedName>
</protein>
<feature type="compositionally biased region" description="Acidic residues" evidence="2">
    <location>
        <begin position="703"/>
        <end position="719"/>
    </location>
</feature>
<evidence type="ECO:0000313" key="5">
    <source>
        <dbReference type="Proteomes" id="UP000016923"/>
    </source>
</evidence>
<evidence type="ECO:0000259" key="3">
    <source>
        <dbReference type="PROSITE" id="PS50157"/>
    </source>
</evidence>
<feature type="compositionally biased region" description="Polar residues" evidence="2">
    <location>
        <begin position="436"/>
        <end position="450"/>
    </location>
</feature>
<feature type="compositionally biased region" description="Low complexity" evidence="2">
    <location>
        <begin position="678"/>
        <end position="702"/>
    </location>
</feature>
<keyword evidence="1" id="KW-0863">Zinc-finger</keyword>
<feature type="region of interest" description="Disordered" evidence="2">
    <location>
        <begin position="618"/>
        <end position="734"/>
    </location>
</feature>
<feature type="domain" description="C2H2-type" evidence="3">
    <location>
        <begin position="389"/>
        <end position="412"/>
    </location>
</feature>
<sequence length="734" mass="78559">MASNSPASAASAIPAPGSSLHANGHPASAVPAAASPVPVSTPGLVSHPGRPASSSSVNQARSSPVTGFRPPPYHSGTPSPAPTAALNRTADGTPRPTAATQLPSSATPARQGSVPSAQPRQTTPYGQRGVRPADPMLPRHAGIVNPRQAARPAIPKTSTQALEPDDPRGGISIPSPGPDHSIANVKFRDDYFRIYFAIQQSLPESARAAIRENWRKVLLGSVFNQGFILSAMVCNAEPDVIRQTMKDFGSQLTSVAKNELMEHLTAADIDSLTDVILQKASNRFLDAALERRLPTIDAKPLINALARAARLGYEPDDIEDDSPETSTAPSAAAPTAAVPTAPATTNVAPAIKRQCKSCNRLFSGEVPFYYHVDNRICWQRAPPQQGFKFACQECGQGFVDANAILYHQSVRACTTVGLPRQAAAAPLPQPAAPVYSVTSSTPARQNSQPSHHIAATNPAAKTYSSATEAPKTHEHGAVQESEMQTPARHQTPVQTPQSVTEQKTPSAIARRGLSEAYAHLSEEKLEELNAELLGVEQAFAHRFQEAELIDNETERMQRLEGLKNSFGTRQSMVRKKFGVRLRERRTKAEILAEKERMGISVKPHGNTAYVTKRVRTEDFSPYRNESPDMDGTGDRRKRRTPSNAYNPYSGGVLSLDSKYLVPSDSRGPSSSITVIRGSTTASAVPDTTTTTATSAVNPASTPGDDDNMSDSSSDDDDDIPALLPDDVRQSLSNR</sequence>
<organism evidence="4 5">
    <name type="scientific">Ophiostoma piceae (strain UAMH 11346)</name>
    <name type="common">Sap stain fungus</name>
    <dbReference type="NCBI Taxonomy" id="1262450"/>
    <lineage>
        <taxon>Eukaryota</taxon>
        <taxon>Fungi</taxon>
        <taxon>Dikarya</taxon>
        <taxon>Ascomycota</taxon>
        <taxon>Pezizomycotina</taxon>
        <taxon>Sordariomycetes</taxon>
        <taxon>Sordariomycetidae</taxon>
        <taxon>Ophiostomatales</taxon>
        <taxon>Ophiostomataceae</taxon>
        <taxon>Ophiostoma</taxon>
    </lineage>
</organism>
<feature type="compositionally biased region" description="Low complexity" evidence="2">
    <location>
        <begin position="26"/>
        <end position="40"/>
    </location>
</feature>
<dbReference type="eggNOG" id="ENOG502RJIP">
    <property type="taxonomic scope" value="Eukaryota"/>
</dbReference>
<keyword evidence="1" id="KW-0479">Metal-binding</keyword>
<dbReference type="AlphaFoldDB" id="S3CCC3"/>
<feature type="compositionally biased region" description="Polar residues" evidence="2">
    <location>
        <begin position="98"/>
        <end position="125"/>
    </location>
</feature>
<feature type="compositionally biased region" description="Low complexity" evidence="2">
    <location>
        <begin position="169"/>
        <end position="180"/>
    </location>
</feature>
<feature type="compositionally biased region" description="Low complexity" evidence="2">
    <location>
        <begin position="53"/>
        <end position="63"/>
    </location>
</feature>